<feature type="chain" id="PRO_5018666849" evidence="1">
    <location>
        <begin position="28"/>
        <end position="511"/>
    </location>
</feature>
<feature type="domain" description="Cellulose-binding Sde182 nucleoside hydrolase-like" evidence="2">
    <location>
        <begin position="54"/>
        <end position="321"/>
    </location>
</feature>
<accession>A0A3S2V5Q5</accession>
<gene>
    <name evidence="4" type="ORF">EOE18_12210</name>
</gene>
<dbReference type="OrthoDB" id="253051at2"/>
<comment type="caution">
    <text evidence="4">The sequence shown here is derived from an EMBL/GenBank/DDBJ whole genome shotgun (WGS) entry which is preliminary data.</text>
</comment>
<dbReference type="Pfam" id="PF21027">
    <property type="entry name" value="Sde0182_C"/>
    <property type="match status" value="1"/>
</dbReference>
<evidence type="ECO:0000259" key="2">
    <source>
        <dbReference type="Pfam" id="PF07632"/>
    </source>
</evidence>
<dbReference type="Pfam" id="PF07632">
    <property type="entry name" value="Sde182_NH-like"/>
    <property type="match status" value="1"/>
</dbReference>
<sequence length="511" mass="55395">MAEHFKASAWVQGAILIALSQVGVAQAAPRPAAFKPTPFKPTAATLLPDAGKARVFVLSDIGNEPDDQMSLVRLLTYANDIDIEGFGATTSIFQREKVRPDIAQHVLAAYAKVASRLREHSPDYPKAEDLAKRILPGVEGYGLASIKPDAPSPAALALLEAAAKPDPRPLWVGLWGGGNTLAEALAHAKARLAPEAFAALIAKLRIYSISDQDDAGPFLRREYPALFWVGKPSGQDSAEYASATWTGISGDQFYRNGEGADFTKVSNDWLEKNIRAKGPLGAAYPRYMFIMEGDTPAFLGLIPNGLNTPERPDWGGWGGRYLLRQPTGESRKLFSQGGDSFMRVTSADTVNGHTSDHATIWRWRDAFQNDFASRMDWTIQPFAKANHAPQPVVNGLGTLAPLLIKAKAGETIQLDASASRDPDGNALTYRWFAYDEAGFDGQSPNPALSIAAPKAARTSVTITARCAKSWLDLPQLTCPPVRTAHLVLAVTDTPKGQPAITRYRRILIEVR</sequence>
<feature type="domain" description="Cellulose-binding Sde182 C-terminal" evidence="3">
    <location>
        <begin position="411"/>
        <end position="510"/>
    </location>
</feature>
<dbReference type="Gene3D" id="2.60.40.10">
    <property type="entry name" value="Immunoglobulins"/>
    <property type="match status" value="1"/>
</dbReference>
<dbReference type="InterPro" id="IPR011483">
    <property type="entry name" value="Sde182_NH-like"/>
</dbReference>
<evidence type="ECO:0000259" key="3">
    <source>
        <dbReference type="Pfam" id="PF21027"/>
    </source>
</evidence>
<protein>
    <submittedName>
        <fullName evidence="4">DUF1593 domain-containing protein</fullName>
    </submittedName>
</protein>
<dbReference type="InterPro" id="IPR013783">
    <property type="entry name" value="Ig-like_fold"/>
</dbReference>
<name>A0A3S2V5Q5_9SPHN</name>
<evidence type="ECO:0000313" key="4">
    <source>
        <dbReference type="EMBL" id="RVU04255.1"/>
    </source>
</evidence>
<proteinExistence type="predicted"/>
<dbReference type="GO" id="GO:0016799">
    <property type="term" value="F:hydrolase activity, hydrolyzing N-glycosyl compounds"/>
    <property type="evidence" value="ECO:0007669"/>
    <property type="project" value="InterPro"/>
</dbReference>
<reference evidence="4 5" key="1">
    <citation type="submission" date="2019-01" db="EMBL/GenBank/DDBJ databases">
        <authorList>
            <person name="Chen W.-M."/>
        </authorList>
    </citation>
    <scope>NUCLEOTIDE SEQUENCE [LARGE SCALE GENOMIC DNA]</scope>
    <source>
        <strain evidence="4 5">FSY-9</strain>
    </source>
</reference>
<keyword evidence="5" id="KW-1185">Reference proteome</keyword>
<feature type="signal peptide" evidence="1">
    <location>
        <begin position="1"/>
        <end position="27"/>
    </location>
</feature>
<dbReference type="InterPro" id="IPR036452">
    <property type="entry name" value="Ribo_hydro-like"/>
</dbReference>
<dbReference type="EMBL" id="SACO01000009">
    <property type="protein sequence ID" value="RVU04255.1"/>
    <property type="molecule type" value="Genomic_DNA"/>
</dbReference>
<dbReference type="Gene3D" id="3.90.245.10">
    <property type="entry name" value="Ribonucleoside hydrolase-like"/>
    <property type="match status" value="1"/>
</dbReference>
<dbReference type="AlphaFoldDB" id="A0A3S2V5Q5"/>
<dbReference type="Proteomes" id="UP000282837">
    <property type="component" value="Unassembled WGS sequence"/>
</dbReference>
<dbReference type="InterPro" id="IPR048527">
    <property type="entry name" value="Sde182_C"/>
</dbReference>
<keyword evidence="1" id="KW-0732">Signal</keyword>
<organism evidence="4 5">
    <name type="scientific">Novosphingobium umbonatum</name>
    <dbReference type="NCBI Taxonomy" id="1908524"/>
    <lineage>
        <taxon>Bacteria</taxon>
        <taxon>Pseudomonadati</taxon>
        <taxon>Pseudomonadota</taxon>
        <taxon>Alphaproteobacteria</taxon>
        <taxon>Sphingomonadales</taxon>
        <taxon>Sphingomonadaceae</taxon>
        <taxon>Novosphingobium</taxon>
    </lineage>
</organism>
<evidence type="ECO:0000256" key="1">
    <source>
        <dbReference type="SAM" id="SignalP"/>
    </source>
</evidence>
<evidence type="ECO:0000313" key="5">
    <source>
        <dbReference type="Proteomes" id="UP000282837"/>
    </source>
</evidence>